<name>A0ABN8HK67_9NEOP</name>
<protein>
    <submittedName>
        <fullName evidence="1">Uncharacterized protein</fullName>
    </submittedName>
</protein>
<feature type="non-terminal residue" evidence="1">
    <location>
        <position position="127"/>
    </location>
</feature>
<dbReference type="Proteomes" id="UP000837857">
    <property type="component" value="Chromosome 1"/>
</dbReference>
<reference evidence="1" key="1">
    <citation type="submission" date="2022-03" db="EMBL/GenBank/DDBJ databases">
        <authorList>
            <person name="Martin H S."/>
        </authorList>
    </citation>
    <scope>NUCLEOTIDE SEQUENCE</scope>
</reference>
<proteinExistence type="predicted"/>
<gene>
    <name evidence="1" type="ORF">IPOD504_LOCUS374</name>
</gene>
<accession>A0ABN8HK67</accession>
<keyword evidence="2" id="KW-1185">Reference proteome</keyword>
<dbReference type="EMBL" id="OW152813">
    <property type="protein sequence ID" value="CAH2034999.1"/>
    <property type="molecule type" value="Genomic_DNA"/>
</dbReference>
<evidence type="ECO:0000313" key="1">
    <source>
        <dbReference type="EMBL" id="CAH2034999.1"/>
    </source>
</evidence>
<sequence>MGQDLAKISRANRRVYVASGFLTTPRAHGVAPKAPEALDTVRAQASVELIWSSSTWLSAVEMARPMVRSRLRLPGYVEMNMGSKKEKACPALYRENRFKFTMYYASVVCIVCRNAWRGASTRPRRYN</sequence>
<evidence type="ECO:0000313" key="2">
    <source>
        <dbReference type="Proteomes" id="UP000837857"/>
    </source>
</evidence>
<organism evidence="1 2">
    <name type="scientific">Iphiclides podalirius</name>
    <name type="common">scarce swallowtail</name>
    <dbReference type="NCBI Taxonomy" id="110791"/>
    <lineage>
        <taxon>Eukaryota</taxon>
        <taxon>Metazoa</taxon>
        <taxon>Ecdysozoa</taxon>
        <taxon>Arthropoda</taxon>
        <taxon>Hexapoda</taxon>
        <taxon>Insecta</taxon>
        <taxon>Pterygota</taxon>
        <taxon>Neoptera</taxon>
        <taxon>Endopterygota</taxon>
        <taxon>Lepidoptera</taxon>
        <taxon>Glossata</taxon>
        <taxon>Ditrysia</taxon>
        <taxon>Papilionoidea</taxon>
        <taxon>Papilionidae</taxon>
        <taxon>Papilioninae</taxon>
        <taxon>Iphiclides</taxon>
    </lineage>
</organism>